<sequence length="118" mass="12833">MGASAQAQSLRDIQARNAAAQAVEDVRRDMLASQIESSNAQERARTESLLRGLDQQRAGAVLAAPSITAPPVRAVEDPARREVQRSSDMSRLDQLTQDALAQSNARMRAIRPASEPKR</sequence>
<protein>
    <submittedName>
        <fullName evidence="1">Uncharacterized protein</fullName>
    </submittedName>
</protein>
<comment type="caution">
    <text evidence="1">The sequence shown here is derived from an EMBL/GenBank/DDBJ whole genome shotgun (WGS) entry which is preliminary data.</text>
</comment>
<proteinExistence type="predicted"/>
<organism evidence="1 2">
    <name type="scientific">Caulobacter segnis</name>
    <dbReference type="NCBI Taxonomy" id="88688"/>
    <lineage>
        <taxon>Bacteria</taxon>
        <taxon>Pseudomonadati</taxon>
        <taxon>Pseudomonadota</taxon>
        <taxon>Alphaproteobacteria</taxon>
        <taxon>Caulobacterales</taxon>
        <taxon>Caulobacteraceae</taxon>
        <taxon>Caulobacter</taxon>
    </lineage>
</organism>
<name>A0A2W5V954_9CAUL</name>
<accession>A0A2W5V954</accession>
<reference evidence="1 2" key="1">
    <citation type="submission" date="2017-08" db="EMBL/GenBank/DDBJ databases">
        <title>Infants hospitalized years apart are colonized by the same room-sourced microbial strains.</title>
        <authorList>
            <person name="Brooks B."/>
            <person name="Olm M.R."/>
            <person name="Firek B.A."/>
            <person name="Baker R."/>
            <person name="Thomas B.C."/>
            <person name="Morowitz M.J."/>
            <person name="Banfield J.F."/>
        </authorList>
    </citation>
    <scope>NUCLEOTIDE SEQUENCE [LARGE SCALE GENOMIC DNA]</scope>
    <source>
        <strain evidence="1">S2_003_000_R2_4</strain>
    </source>
</reference>
<dbReference type="EMBL" id="QFQZ01000007">
    <property type="protein sequence ID" value="PZR36320.1"/>
    <property type="molecule type" value="Genomic_DNA"/>
</dbReference>
<gene>
    <name evidence="1" type="ORF">DI526_03885</name>
</gene>
<dbReference type="AlphaFoldDB" id="A0A2W5V954"/>
<evidence type="ECO:0000313" key="1">
    <source>
        <dbReference type="EMBL" id="PZR36320.1"/>
    </source>
</evidence>
<evidence type="ECO:0000313" key="2">
    <source>
        <dbReference type="Proteomes" id="UP000249393"/>
    </source>
</evidence>
<dbReference type="Proteomes" id="UP000249393">
    <property type="component" value="Unassembled WGS sequence"/>
</dbReference>